<dbReference type="OrthoDB" id="9799538at2"/>
<name>V8QXC9_9BURK</name>
<dbReference type="HOGENOM" id="CLU_070658_0_0_4"/>
<evidence type="ECO:0000259" key="1">
    <source>
        <dbReference type="PROSITE" id="PS50404"/>
    </source>
</evidence>
<dbReference type="PROSITE" id="PS50404">
    <property type="entry name" value="GST_NTER"/>
    <property type="match status" value="1"/>
</dbReference>
<comment type="caution">
    <text evidence="2">The sequence shown here is derived from an EMBL/GenBank/DDBJ whole genome shotgun (WGS) entry which is preliminary data.</text>
</comment>
<dbReference type="GO" id="GO:0004364">
    <property type="term" value="F:glutathione transferase activity"/>
    <property type="evidence" value="ECO:0007669"/>
    <property type="project" value="TreeGrafter"/>
</dbReference>
<feature type="domain" description="GST N-terminal" evidence="1">
    <location>
        <begin position="2"/>
        <end position="84"/>
    </location>
</feature>
<protein>
    <submittedName>
        <fullName evidence="2">Glutathione S-transferase</fullName>
    </submittedName>
</protein>
<dbReference type="InterPro" id="IPR040079">
    <property type="entry name" value="Glutathione_S-Trfase"/>
</dbReference>
<organism evidence="2 3">
    <name type="scientific">Advenella kashmirensis W13003</name>
    <dbReference type="NCBI Taxonomy" id="1424334"/>
    <lineage>
        <taxon>Bacteria</taxon>
        <taxon>Pseudomonadati</taxon>
        <taxon>Pseudomonadota</taxon>
        <taxon>Betaproteobacteria</taxon>
        <taxon>Burkholderiales</taxon>
        <taxon>Alcaligenaceae</taxon>
    </lineage>
</organism>
<accession>V8QXC9</accession>
<evidence type="ECO:0000313" key="2">
    <source>
        <dbReference type="EMBL" id="ETF03674.1"/>
    </source>
</evidence>
<dbReference type="CDD" id="cd03194">
    <property type="entry name" value="GST_C_3"/>
    <property type="match status" value="1"/>
</dbReference>
<keyword evidence="3" id="KW-1185">Reference proteome</keyword>
<dbReference type="SFLD" id="SFLDS00019">
    <property type="entry name" value="Glutathione_Transferase_(cytos"/>
    <property type="match status" value="1"/>
</dbReference>
<dbReference type="SUPFAM" id="SSF47616">
    <property type="entry name" value="GST C-terminal domain-like"/>
    <property type="match status" value="1"/>
</dbReference>
<dbReference type="EMBL" id="AYXT01000001">
    <property type="protein sequence ID" value="ETF03674.1"/>
    <property type="molecule type" value="Genomic_DNA"/>
</dbReference>
<dbReference type="Proteomes" id="UP000018733">
    <property type="component" value="Unassembled WGS sequence"/>
</dbReference>
<dbReference type="eggNOG" id="COG0625">
    <property type="taxonomic scope" value="Bacteria"/>
</dbReference>
<dbReference type="SFLD" id="SFLDG00358">
    <property type="entry name" value="Main_(cytGST)"/>
    <property type="match status" value="1"/>
</dbReference>
<dbReference type="Gene3D" id="1.20.1050.10">
    <property type="match status" value="1"/>
</dbReference>
<dbReference type="CDD" id="cd03043">
    <property type="entry name" value="GST_N_1"/>
    <property type="match status" value="1"/>
</dbReference>
<dbReference type="GO" id="GO:0006749">
    <property type="term" value="P:glutathione metabolic process"/>
    <property type="evidence" value="ECO:0007669"/>
    <property type="project" value="TreeGrafter"/>
</dbReference>
<dbReference type="InterPro" id="IPR036249">
    <property type="entry name" value="Thioredoxin-like_sf"/>
</dbReference>
<dbReference type="PANTHER" id="PTHR42673">
    <property type="entry name" value="MALEYLACETOACETATE ISOMERASE"/>
    <property type="match status" value="1"/>
</dbReference>
<dbReference type="STRING" id="1424334.W822_00155"/>
<dbReference type="GO" id="GO:0006559">
    <property type="term" value="P:L-phenylalanine catabolic process"/>
    <property type="evidence" value="ECO:0007669"/>
    <property type="project" value="TreeGrafter"/>
</dbReference>
<dbReference type="PANTHER" id="PTHR42673:SF4">
    <property type="entry name" value="MALEYLACETOACETATE ISOMERASE"/>
    <property type="match status" value="1"/>
</dbReference>
<dbReference type="SUPFAM" id="SSF52833">
    <property type="entry name" value="Thioredoxin-like"/>
    <property type="match status" value="1"/>
</dbReference>
<dbReference type="InterPro" id="IPR004045">
    <property type="entry name" value="Glutathione_S-Trfase_N"/>
</dbReference>
<dbReference type="PATRIC" id="fig|1424334.3.peg.32"/>
<dbReference type="RefSeq" id="WP_024003104.1">
    <property type="nucleotide sequence ID" value="NZ_KI650979.1"/>
</dbReference>
<evidence type="ECO:0000313" key="3">
    <source>
        <dbReference type="Proteomes" id="UP000018733"/>
    </source>
</evidence>
<reference evidence="2 3" key="1">
    <citation type="journal article" date="2014" name="Genome Announc.">
        <title>Draft Genome Sequence of Advenella kashmirensis Strain W13003, a Polycyclic Aromatic Hydrocarbon-Degrading Bacterium.</title>
        <authorList>
            <person name="Wang X."/>
            <person name="Jin D."/>
            <person name="Zhou L."/>
            <person name="Wu L."/>
            <person name="An W."/>
            <person name="Zhao L."/>
        </authorList>
    </citation>
    <scope>NUCLEOTIDE SEQUENCE [LARGE SCALE GENOMIC DNA]</scope>
    <source>
        <strain evidence="2 3">W13003</strain>
    </source>
</reference>
<proteinExistence type="predicted"/>
<gene>
    <name evidence="2" type="ORF">W822_00155</name>
</gene>
<dbReference type="GO" id="GO:0016034">
    <property type="term" value="F:maleylacetoacetate isomerase activity"/>
    <property type="evidence" value="ECO:0007669"/>
    <property type="project" value="TreeGrafter"/>
</dbReference>
<keyword evidence="2" id="KW-0808">Transferase</keyword>
<dbReference type="Pfam" id="PF13409">
    <property type="entry name" value="GST_N_2"/>
    <property type="match status" value="1"/>
</dbReference>
<dbReference type="InterPro" id="IPR036282">
    <property type="entry name" value="Glutathione-S-Trfase_C_sf"/>
</dbReference>
<dbReference type="Pfam" id="PF13410">
    <property type="entry name" value="GST_C_2"/>
    <property type="match status" value="1"/>
</dbReference>
<sequence>MYTLHIANKNYSSWSLRPWILLQQLGIAFHEERHPFQADLQAQRKLFSAFSPTAKVPVLQDEQITVWDSLAIAEYLAERHPQAWPQDPLARAWARSAACEMHAGFTELRERCGMNCVVRAKPRSMTVELKADIDRLNTLFIDGLSRFGGPFLAGEAFTAADAMFAPVVFRIQTYDLPMQPLAAGYVAHVLALPAMQQWYAQALAETDIDQSHEEDVLRYNDLIHDERSAGVR</sequence>
<dbReference type="Gene3D" id="3.40.30.10">
    <property type="entry name" value="Glutaredoxin"/>
    <property type="match status" value="1"/>
</dbReference>
<dbReference type="AlphaFoldDB" id="V8QXC9"/>